<dbReference type="Gene3D" id="3.40.50.200">
    <property type="entry name" value="Peptidase S8/S53 domain"/>
    <property type="match status" value="1"/>
</dbReference>
<dbReference type="Proteomes" id="UP000636479">
    <property type="component" value="Unassembled WGS sequence"/>
</dbReference>
<keyword evidence="7 11" id="KW-0378">Hydrolase</keyword>
<feature type="binding site" evidence="11">
    <location>
        <position position="541"/>
    </location>
    <ligand>
        <name>Ca(2+)</name>
        <dbReference type="ChEBI" id="CHEBI:29108"/>
    </ligand>
</feature>
<dbReference type="InterPro" id="IPR015366">
    <property type="entry name" value="S53_propep"/>
</dbReference>
<gene>
    <name evidence="14" type="ORF">MIND_00532400</name>
</gene>
<proteinExistence type="predicted"/>
<sequence length="563" mass="60018">MTPSTAMVLVPASLLAAFVALAAATPAERPAYVIHEQRDTPARGFVKVGPAPPSKQLTLRIALKPNNIAGLEEELYAVSDPKSARYGKHLTLDEACRQIRKAYHGGTFCCDTLQFTVPVSQASSILNAEFASFTHPSRNETTIRTLQYSLPADLSGHVAYVHPTTSFTNPFAAPKIEPYDIKRKREMDPSCADLTTVSCLVEEMSLPKGPATQKENVLGITGFANQFANYNDLKDFLAKFRPEMPSSTKFDVQLIDKGSNTQQVIFSTRIRDFAGLEASLDIQYSVGVANGIPVRFISVGPMYNDELGGFLDQVNTLIADDARPTVLSTSYGFDEQDLTFPVADGLCNAYLQLGALGTSVVTSSGDGGVGGYASYCDAFVPTAPSSCPWVTSVGSSQTVLENFTKNFSQIATSFSSGGFSNYFKAPTYQKADVGAYVATVNGYEGLYNKNGRGIPDVSAQGVNFPTLVAARWHLVDGTSASTPVFASVIAFLNDELITAGRPPLGFLNPLLYSPAGRAALEDVSVGNNPGCGTYGFNATAGWDPVTGLGVPNYAKLRKAVGLA</sequence>
<dbReference type="CDD" id="cd11377">
    <property type="entry name" value="Pro-peptidase_S53"/>
    <property type="match status" value="1"/>
</dbReference>
<keyword evidence="12" id="KW-0732">Signal</keyword>
<keyword evidence="5 11" id="KW-0645">Protease</keyword>
<evidence type="ECO:0000256" key="1">
    <source>
        <dbReference type="ARBA" id="ARBA00001910"/>
    </source>
</evidence>
<comment type="cofactor">
    <cofactor evidence="11">
        <name>Ca(2+)</name>
        <dbReference type="ChEBI" id="CHEBI:29108"/>
    </cofactor>
    <text evidence="11">Binds 1 Ca(2+) ion per subunit.</text>
</comment>
<name>A0A8H6WA89_9AGAR</name>
<accession>A0A8H6WA89</accession>
<keyword evidence="6 11" id="KW-0479">Metal-binding</keyword>
<evidence type="ECO:0000256" key="6">
    <source>
        <dbReference type="ARBA" id="ARBA00022723"/>
    </source>
</evidence>
<feature type="domain" description="Peptidase S53" evidence="13">
    <location>
        <begin position="194"/>
        <end position="563"/>
    </location>
</feature>
<feature type="binding site" evidence="11">
    <location>
        <position position="543"/>
    </location>
    <ligand>
        <name>Ca(2+)</name>
        <dbReference type="ChEBI" id="CHEBI:29108"/>
    </ligand>
</feature>
<feature type="chain" id="PRO_5034618013" description="tripeptidyl-peptidase II" evidence="12">
    <location>
        <begin position="25"/>
        <end position="563"/>
    </location>
</feature>
<dbReference type="InterPro" id="IPR000209">
    <property type="entry name" value="Peptidase_S8/S53_dom"/>
</dbReference>
<keyword evidence="8 11" id="KW-0720">Serine protease</keyword>
<feature type="active site" description="Charge relay system" evidence="11">
    <location>
        <position position="281"/>
    </location>
</feature>
<evidence type="ECO:0000256" key="12">
    <source>
        <dbReference type="SAM" id="SignalP"/>
    </source>
</evidence>
<dbReference type="Pfam" id="PF00082">
    <property type="entry name" value="Peptidase_S8"/>
    <property type="match status" value="1"/>
</dbReference>
<feature type="binding site" evidence="11">
    <location>
        <position position="523"/>
    </location>
    <ligand>
        <name>Ca(2+)</name>
        <dbReference type="ChEBI" id="CHEBI:29108"/>
    </ligand>
</feature>
<dbReference type="CDD" id="cd04056">
    <property type="entry name" value="Peptidases_S53"/>
    <property type="match status" value="1"/>
</dbReference>
<dbReference type="Pfam" id="PF09286">
    <property type="entry name" value="Pro-kuma_activ"/>
    <property type="match status" value="2"/>
</dbReference>
<evidence type="ECO:0000256" key="2">
    <source>
        <dbReference type="ARBA" id="ARBA00002451"/>
    </source>
</evidence>
<evidence type="ECO:0000256" key="4">
    <source>
        <dbReference type="ARBA" id="ARBA00012462"/>
    </source>
</evidence>
<dbReference type="PANTHER" id="PTHR14218">
    <property type="entry name" value="PROTEASE S8 TRIPEPTIDYL PEPTIDASE I CLN2"/>
    <property type="match status" value="1"/>
</dbReference>
<dbReference type="InterPro" id="IPR050819">
    <property type="entry name" value="Tripeptidyl-peptidase_I"/>
</dbReference>
<comment type="subcellular location">
    <subcellularLocation>
        <location evidence="3">Secreted</location>
        <location evidence="3">Extracellular space</location>
    </subcellularLocation>
</comment>
<dbReference type="GO" id="GO:0005576">
    <property type="term" value="C:extracellular region"/>
    <property type="evidence" value="ECO:0007669"/>
    <property type="project" value="UniProtKB-SubCell"/>
</dbReference>
<organism evidence="14 15">
    <name type="scientific">Mycena indigotica</name>
    <dbReference type="NCBI Taxonomy" id="2126181"/>
    <lineage>
        <taxon>Eukaryota</taxon>
        <taxon>Fungi</taxon>
        <taxon>Dikarya</taxon>
        <taxon>Basidiomycota</taxon>
        <taxon>Agaricomycotina</taxon>
        <taxon>Agaricomycetes</taxon>
        <taxon>Agaricomycetidae</taxon>
        <taxon>Agaricales</taxon>
        <taxon>Marasmiineae</taxon>
        <taxon>Mycenaceae</taxon>
        <taxon>Mycena</taxon>
    </lineage>
</organism>
<reference evidence="14" key="1">
    <citation type="submission" date="2020-05" db="EMBL/GenBank/DDBJ databases">
        <title>Mycena genomes resolve the evolution of fungal bioluminescence.</title>
        <authorList>
            <person name="Tsai I.J."/>
        </authorList>
    </citation>
    <scope>NUCLEOTIDE SEQUENCE</scope>
    <source>
        <strain evidence="14">171206Taipei</strain>
    </source>
</reference>
<dbReference type="InterPro" id="IPR030400">
    <property type="entry name" value="Sedolisin_dom"/>
</dbReference>
<dbReference type="GeneID" id="59344626"/>
<dbReference type="EMBL" id="JACAZF010000004">
    <property type="protein sequence ID" value="KAF7307383.1"/>
    <property type="molecule type" value="Genomic_DNA"/>
</dbReference>
<dbReference type="PANTHER" id="PTHR14218:SF15">
    <property type="entry name" value="TRIPEPTIDYL-PEPTIDASE 1"/>
    <property type="match status" value="1"/>
</dbReference>
<evidence type="ECO:0000256" key="9">
    <source>
        <dbReference type="ARBA" id="ARBA00022837"/>
    </source>
</evidence>
<feature type="active site" description="Charge relay system" evidence="11">
    <location>
        <position position="277"/>
    </location>
</feature>
<dbReference type="EC" id="3.4.14.10" evidence="4"/>
<evidence type="ECO:0000256" key="5">
    <source>
        <dbReference type="ARBA" id="ARBA00022670"/>
    </source>
</evidence>
<dbReference type="SMART" id="SM00944">
    <property type="entry name" value="Pro-kuma_activ"/>
    <property type="match status" value="1"/>
</dbReference>
<keyword evidence="15" id="KW-1185">Reference proteome</keyword>
<dbReference type="OrthoDB" id="409122at2759"/>
<evidence type="ECO:0000256" key="3">
    <source>
        <dbReference type="ARBA" id="ARBA00004239"/>
    </source>
</evidence>
<feature type="signal peptide" evidence="12">
    <location>
        <begin position="1"/>
        <end position="24"/>
    </location>
</feature>
<dbReference type="AlphaFoldDB" id="A0A8H6WA89"/>
<dbReference type="RefSeq" id="XP_037222402.1">
    <property type="nucleotide sequence ID" value="XM_037362110.1"/>
</dbReference>
<evidence type="ECO:0000313" key="14">
    <source>
        <dbReference type="EMBL" id="KAF7307383.1"/>
    </source>
</evidence>
<evidence type="ECO:0000256" key="10">
    <source>
        <dbReference type="ARBA" id="ARBA00023145"/>
    </source>
</evidence>
<comment type="caution">
    <text evidence="14">The sequence shown here is derived from an EMBL/GenBank/DDBJ whole genome shotgun (WGS) entry which is preliminary data.</text>
</comment>
<evidence type="ECO:0000256" key="7">
    <source>
        <dbReference type="ARBA" id="ARBA00022801"/>
    </source>
</evidence>
<evidence type="ECO:0000256" key="8">
    <source>
        <dbReference type="ARBA" id="ARBA00022825"/>
    </source>
</evidence>
<feature type="active site" description="Charge relay system" evidence="11">
    <location>
        <position position="479"/>
    </location>
</feature>
<protein>
    <recommendedName>
        <fullName evidence="4">tripeptidyl-peptidase II</fullName>
        <ecNumber evidence="4">3.4.14.10</ecNumber>
    </recommendedName>
</protein>
<evidence type="ECO:0000313" key="15">
    <source>
        <dbReference type="Proteomes" id="UP000636479"/>
    </source>
</evidence>
<comment type="catalytic activity">
    <reaction evidence="1">
        <text>Release of an N-terminal tripeptide from a polypeptide.</text>
        <dbReference type="EC" id="3.4.14.10"/>
    </reaction>
</comment>
<dbReference type="GO" id="GO:0006508">
    <property type="term" value="P:proteolysis"/>
    <property type="evidence" value="ECO:0007669"/>
    <property type="project" value="UniProtKB-KW"/>
</dbReference>
<dbReference type="PROSITE" id="PS51695">
    <property type="entry name" value="SEDOLISIN"/>
    <property type="match status" value="1"/>
</dbReference>
<dbReference type="GO" id="GO:0008240">
    <property type="term" value="F:tripeptidyl-peptidase activity"/>
    <property type="evidence" value="ECO:0007669"/>
    <property type="project" value="UniProtKB-EC"/>
</dbReference>
<dbReference type="GO" id="GO:0004252">
    <property type="term" value="F:serine-type endopeptidase activity"/>
    <property type="evidence" value="ECO:0007669"/>
    <property type="project" value="UniProtKB-UniRule"/>
</dbReference>
<evidence type="ECO:0000259" key="13">
    <source>
        <dbReference type="PROSITE" id="PS51695"/>
    </source>
</evidence>
<keyword evidence="10" id="KW-0865">Zymogen</keyword>
<comment type="function">
    <text evidence="2">Secreted tripeptidyl-peptidase which degrades proteins at acidic pHs and is involved in virulence.</text>
</comment>
<dbReference type="SUPFAM" id="SSF54897">
    <property type="entry name" value="Protease propeptides/inhibitors"/>
    <property type="match status" value="1"/>
</dbReference>
<dbReference type="InterPro" id="IPR036852">
    <property type="entry name" value="Peptidase_S8/S53_dom_sf"/>
</dbReference>
<evidence type="ECO:0000256" key="11">
    <source>
        <dbReference type="PROSITE-ProRule" id="PRU01032"/>
    </source>
</evidence>
<feature type="binding site" evidence="11">
    <location>
        <position position="522"/>
    </location>
    <ligand>
        <name>Ca(2+)</name>
        <dbReference type="ChEBI" id="CHEBI:29108"/>
    </ligand>
</feature>
<dbReference type="SUPFAM" id="SSF52743">
    <property type="entry name" value="Subtilisin-like"/>
    <property type="match status" value="1"/>
</dbReference>
<dbReference type="GO" id="GO:0046872">
    <property type="term" value="F:metal ion binding"/>
    <property type="evidence" value="ECO:0007669"/>
    <property type="project" value="UniProtKB-UniRule"/>
</dbReference>
<keyword evidence="9 11" id="KW-0106">Calcium</keyword>